<sequence length="257" mass="30085">MDWLTQYETYIRKRLELAQDRVTLAQELVVALNHELRDILRAQNLQGAQSHTEEEIEQYSLAVERPDFFPSKAYLLIDPIDCQVITSTLDPRFDQVRGSPVGVRGFYETFLRTVFLSPWQYPIRYFTLRHPKAATCPIKLQCENWLLVEENILQTRGRWDIDIRYTAIRADFVAGGYSGVNMFDDKVESDRISTLTCRIFNYLQLGFSAVEQRGYQVLDWHMYEPDNAGYGGDEINRLKLMDQFGPRIFENLEQAYT</sequence>
<evidence type="ECO:0000313" key="2">
    <source>
        <dbReference type="Proteomes" id="UP000547976"/>
    </source>
</evidence>
<dbReference type="RefSeq" id="XP_036538394.1">
    <property type="nucleotide sequence ID" value="XM_036684190.1"/>
</dbReference>
<dbReference type="Proteomes" id="UP000547976">
    <property type="component" value="Unassembled WGS sequence"/>
</dbReference>
<gene>
    <name evidence="1" type="ORF">FSUBG_6031</name>
</gene>
<dbReference type="EMBL" id="JAAOAV010000061">
    <property type="protein sequence ID" value="KAF5606424.1"/>
    <property type="molecule type" value="Genomic_DNA"/>
</dbReference>
<reference evidence="1 2" key="1">
    <citation type="submission" date="2020-05" db="EMBL/GenBank/DDBJ databases">
        <title>Identification and distribution of gene clusters putatively required for synthesis of sphingolipid metabolism inhibitors in phylogenetically diverse species of the filamentous fungus Fusarium.</title>
        <authorList>
            <person name="Kim H.-S."/>
            <person name="Busman M."/>
            <person name="Brown D.W."/>
            <person name="Divon H."/>
            <person name="Uhlig S."/>
            <person name="Proctor R.H."/>
        </authorList>
    </citation>
    <scope>NUCLEOTIDE SEQUENCE [LARGE SCALE GENOMIC DNA]</scope>
    <source>
        <strain evidence="1 2">NRRL 66333</strain>
    </source>
</reference>
<accession>A0A8H5V311</accession>
<name>A0A8H5V311_GIBSU</name>
<dbReference type="GeneID" id="59318908"/>
<organism evidence="1 2">
    <name type="scientific">Gibberella subglutinans</name>
    <name type="common">Fusarium subglutinans</name>
    <dbReference type="NCBI Taxonomy" id="42677"/>
    <lineage>
        <taxon>Eukaryota</taxon>
        <taxon>Fungi</taxon>
        <taxon>Dikarya</taxon>
        <taxon>Ascomycota</taxon>
        <taxon>Pezizomycotina</taxon>
        <taxon>Sordariomycetes</taxon>
        <taxon>Hypocreomycetidae</taxon>
        <taxon>Hypocreales</taxon>
        <taxon>Nectriaceae</taxon>
        <taxon>Fusarium</taxon>
        <taxon>Fusarium fujikuroi species complex</taxon>
    </lineage>
</organism>
<dbReference type="AlphaFoldDB" id="A0A8H5V311"/>
<keyword evidence="2" id="KW-1185">Reference proteome</keyword>
<proteinExistence type="predicted"/>
<dbReference type="OrthoDB" id="5061283at2759"/>
<comment type="caution">
    <text evidence="1">The sequence shown here is derived from an EMBL/GenBank/DDBJ whole genome shotgun (WGS) entry which is preliminary data.</text>
</comment>
<evidence type="ECO:0000313" key="1">
    <source>
        <dbReference type="EMBL" id="KAF5606424.1"/>
    </source>
</evidence>
<protein>
    <submittedName>
        <fullName evidence="1">Uncharacterized protein</fullName>
    </submittedName>
</protein>